<sequence length="37" mass="4206">MTSSLKVTCSFHALLCFNSFVSYSISLADMRERLSLF</sequence>
<evidence type="ECO:0000313" key="1">
    <source>
        <dbReference type="EMBL" id="JAD37798.1"/>
    </source>
</evidence>
<dbReference type="AlphaFoldDB" id="A0A0A8ZJD5"/>
<reference evidence="1" key="1">
    <citation type="submission" date="2014-09" db="EMBL/GenBank/DDBJ databases">
        <authorList>
            <person name="Magalhaes I.L.F."/>
            <person name="Oliveira U."/>
            <person name="Santos F.R."/>
            <person name="Vidigal T.H.D.A."/>
            <person name="Brescovit A.D."/>
            <person name="Santos A.J."/>
        </authorList>
    </citation>
    <scope>NUCLEOTIDE SEQUENCE</scope>
    <source>
        <tissue evidence="1">Shoot tissue taken approximately 20 cm above the soil surface</tissue>
    </source>
</reference>
<organism evidence="1">
    <name type="scientific">Arundo donax</name>
    <name type="common">Giant reed</name>
    <name type="synonym">Donax arundinaceus</name>
    <dbReference type="NCBI Taxonomy" id="35708"/>
    <lineage>
        <taxon>Eukaryota</taxon>
        <taxon>Viridiplantae</taxon>
        <taxon>Streptophyta</taxon>
        <taxon>Embryophyta</taxon>
        <taxon>Tracheophyta</taxon>
        <taxon>Spermatophyta</taxon>
        <taxon>Magnoliopsida</taxon>
        <taxon>Liliopsida</taxon>
        <taxon>Poales</taxon>
        <taxon>Poaceae</taxon>
        <taxon>PACMAD clade</taxon>
        <taxon>Arundinoideae</taxon>
        <taxon>Arundineae</taxon>
        <taxon>Arundo</taxon>
    </lineage>
</organism>
<accession>A0A0A8ZJD5</accession>
<protein>
    <submittedName>
        <fullName evidence="1">Uncharacterized protein</fullName>
    </submittedName>
</protein>
<name>A0A0A8ZJD5_ARUDO</name>
<reference evidence="1" key="2">
    <citation type="journal article" date="2015" name="Data Brief">
        <title>Shoot transcriptome of the giant reed, Arundo donax.</title>
        <authorList>
            <person name="Barrero R.A."/>
            <person name="Guerrero F.D."/>
            <person name="Moolhuijzen P."/>
            <person name="Goolsby J.A."/>
            <person name="Tidwell J."/>
            <person name="Bellgard S.E."/>
            <person name="Bellgard M.I."/>
        </authorList>
    </citation>
    <scope>NUCLEOTIDE SEQUENCE</scope>
    <source>
        <tissue evidence="1">Shoot tissue taken approximately 20 cm above the soil surface</tissue>
    </source>
</reference>
<proteinExistence type="predicted"/>
<dbReference type="EMBL" id="GBRH01260097">
    <property type="protein sequence ID" value="JAD37798.1"/>
    <property type="molecule type" value="Transcribed_RNA"/>
</dbReference>